<dbReference type="EMBL" id="JARJBC010000010">
    <property type="protein sequence ID" value="MDF3290992.1"/>
    <property type="molecule type" value="Genomic_DNA"/>
</dbReference>
<proteinExistence type="predicted"/>
<name>A0ABT5ZMG6_9ACTN</name>
<evidence type="ECO:0000313" key="2">
    <source>
        <dbReference type="Proteomes" id="UP001216579"/>
    </source>
</evidence>
<dbReference type="Proteomes" id="UP001216579">
    <property type="component" value="Unassembled WGS sequence"/>
</dbReference>
<dbReference type="RefSeq" id="WP_276094303.1">
    <property type="nucleotide sequence ID" value="NZ_JARJBC010000010.1"/>
</dbReference>
<comment type="caution">
    <text evidence="1">The sequence shown here is derived from an EMBL/GenBank/DDBJ whole genome shotgun (WGS) entry which is preliminary data.</text>
</comment>
<gene>
    <name evidence="1" type="ORF">P3G67_17495</name>
</gene>
<evidence type="ECO:0000313" key="1">
    <source>
        <dbReference type="EMBL" id="MDF3290992.1"/>
    </source>
</evidence>
<organism evidence="1 2">
    <name type="scientific">Streptomyces silvisoli</name>
    <dbReference type="NCBI Taxonomy" id="3034235"/>
    <lineage>
        <taxon>Bacteria</taxon>
        <taxon>Bacillati</taxon>
        <taxon>Actinomycetota</taxon>
        <taxon>Actinomycetes</taxon>
        <taxon>Kitasatosporales</taxon>
        <taxon>Streptomycetaceae</taxon>
        <taxon>Streptomyces</taxon>
    </lineage>
</organism>
<sequence>MMGHQLELVESSGTARAYGGLALRPALGTRGRAAVELLDGEGVLGVYVDTAFSGLLLGALRGRQRGAAWALAWGRTGADGRAPAVAFEGGGPLRRRSLPVAVTGVGERFWMATAQGEFKTVTAAAPGRVESRRLGALGA</sequence>
<keyword evidence="2" id="KW-1185">Reference proteome</keyword>
<reference evidence="1 2" key="1">
    <citation type="submission" date="2023-03" db="EMBL/GenBank/DDBJ databases">
        <title>Draft genome sequence of Streptomyces sp. RB6PN23 isolated from peat swamp forest in Thailand.</title>
        <authorList>
            <person name="Klaysubun C."/>
            <person name="Duangmal K."/>
        </authorList>
    </citation>
    <scope>NUCLEOTIDE SEQUENCE [LARGE SCALE GENOMIC DNA]</scope>
    <source>
        <strain evidence="1 2">RB6PN23</strain>
    </source>
</reference>
<evidence type="ECO:0008006" key="3">
    <source>
        <dbReference type="Google" id="ProtNLM"/>
    </source>
</evidence>
<accession>A0ABT5ZMG6</accession>
<protein>
    <recommendedName>
        <fullName evidence="3">AIM24 family protein</fullName>
    </recommendedName>
</protein>